<dbReference type="PROSITE" id="PS50237">
    <property type="entry name" value="HECT"/>
    <property type="match status" value="1"/>
</dbReference>
<dbReference type="Pfam" id="PF00632">
    <property type="entry name" value="HECT"/>
    <property type="match status" value="1"/>
</dbReference>
<comment type="caution">
    <text evidence="5">The sequence shown here is derived from an EMBL/GenBank/DDBJ whole genome shotgun (WGS) entry which is preliminary data.</text>
</comment>
<protein>
    <recommendedName>
        <fullName evidence="4">HECT domain-containing protein</fullName>
    </recommendedName>
</protein>
<evidence type="ECO:0000256" key="1">
    <source>
        <dbReference type="ARBA" id="ARBA00022786"/>
    </source>
</evidence>
<dbReference type="Gene3D" id="3.90.1750.10">
    <property type="entry name" value="Hect, E3 ligase catalytic domains"/>
    <property type="match status" value="1"/>
</dbReference>
<dbReference type="InterPro" id="IPR042469">
    <property type="entry name" value="HECTD3"/>
</dbReference>
<dbReference type="PANTHER" id="PTHR46654">
    <property type="entry name" value="E3 UBIQUITIN-PROTEIN LIGASE HECTD3"/>
    <property type="match status" value="1"/>
</dbReference>
<dbReference type="SMART" id="SM00119">
    <property type="entry name" value="HECTc"/>
    <property type="match status" value="1"/>
</dbReference>
<feature type="compositionally biased region" description="Basic and acidic residues" evidence="3">
    <location>
        <begin position="1328"/>
        <end position="1346"/>
    </location>
</feature>
<feature type="domain" description="HECT" evidence="4">
    <location>
        <begin position="3245"/>
        <end position="3577"/>
    </location>
</feature>
<dbReference type="SUPFAM" id="SSF56204">
    <property type="entry name" value="Hect, E3 ligase catalytic domain"/>
    <property type="match status" value="1"/>
</dbReference>
<feature type="active site" description="Glycyl thioester intermediate" evidence="2">
    <location>
        <position position="3545"/>
    </location>
</feature>
<evidence type="ECO:0000256" key="3">
    <source>
        <dbReference type="SAM" id="MobiDB-lite"/>
    </source>
</evidence>
<dbReference type="InterPro" id="IPR009091">
    <property type="entry name" value="RCC1/BLIP-II"/>
</dbReference>
<dbReference type="Gene3D" id="3.30.2410.10">
    <property type="entry name" value="Hect, E3 ligase catalytic domain"/>
    <property type="match status" value="1"/>
</dbReference>
<reference evidence="5" key="1">
    <citation type="submission" date="2023-07" db="EMBL/GenBank/DDBJ databases">
        <authorList>
            <consortium name="AG Swart"/>
            <person name="Singh M."/>
            <person name="Singh A."/>
            <person name="Seah K."/>
            <person name="Emmerich C."/>
        </authorList>
    </citation>
    <scope>NUCLEOTIDE SEQUENCE</scope>
    <source>
        <strain evidence="5">DP1</strain>
    </source>
</reference>
<feature type="region of interest" description="Disordered" evidence="3">
    <location>
        <begin position="1318"/>
        <end position="1354"/>
    </location>
</feature>
<sequence length="3596" mass="415905">MGNTVLHNWIKRASLTDPCDLEEARRISRPIEFYEACLRGYGYKKFMCCFNPFRDAEVEGGLEEEEKELIKMYCGDKLYEFMLRDVADCREDTFHEIKEDLLAGIGFQHQDFQDYFDRRFKKVFPKQEDEKEFMSNQIQKAIILYKSCCCSFIIREKLSFKLLEVIKVEKKKIVNGRSEVCCIDTQRFKNCKKKSLVLSILEANKTNWKICGSFIPDIAYNQLCRIVDKDFAPWEVDFYVTEQLIAEYRDILVIKAKSTINKEVKRMCHKVLAKLGSLRYSGEYFLTLYNLSCQDPTLIEFPKDCYKNISCSSLRTLAYLQNESQSKGHLMKANHVAFSEDHIFTWSEETGLQVFPRNTSDEVKVRGTAPICYVENEKCVYVWREKEAEFPIMEFSAESGFIEKRSVYPQSHSSQILPSSPHLWNQPVVECTKSEELALVLESKALSEYRKLEYSPLFTDGARVYLISTYVKYIDDCQKFSHVEVESYYPSKWEFFEKRRLIFDIDLSSSNFSQEEIKRIQANISDLEKVFSTEEIMECIFYLEDSTLMVTCEEIIYFFDLTTGQICPYIVVLEEQSEVYMFEKDVENFDFSPEGCNSKRYHLRLKKEVVSPLIALPRLQYQNLIDFTPKIIFLQCLGFEYATDTRNLSNYDSQSSDKQISIEDALAFRNIYGINLNKFFISQLVIALKNLEKSFQKMCENGSVKIETGLGVQYSTFLVLRLCEKVLQSMIDLRITPDEILSPNAKEVFWKTLKDTLSRIFEVENSEEEKWGRLEGQAIHFNTVLTRRSIEKLLKELDYDVQKHLETLTQKYQQELGHNSVQTSIDLFRMLSNSAVMYKVTEKQILESLYKDALAYFTRKKGSEIQLLDILDFNMPVEEPNNEVVLSNYLNTYVRECWLLTNKKLLERLKSIEDDAQDISFYFEERIVNSEACSTIFSDLADVVLEIYHKATGNLVKNFKVFEMYMHQYSFQEALEIYDSYLQTLFSMMNPAFRVLLLIDAYLMMFASHGTYQLDKNYELIKRKSTELLKTMGEFTECVVYSIKFCNYAYFQISGNESNDDLLCAKDTSTPYYMKSIQWALAKIMHSFIVFPEIQTKEICRDIMKAHIMSGGIKFEFIDILGFHCQDEIKSIAQATGDFQIEKKFNDICIKEDFELILSLTQVGSNQTIEQLVELLQWSLLQKKNPIARVQGERGTLLTRLAFAATLSLHSQSSLLLSLTSHLKSFLSPSQNLPTSAAKLATLTKSMTKIAGFHWAMAQWEACSRIRVWLQGKCAQVEEEEDEQAKKRIGRVADLMVDEVRLKVEILVRLAPVRWKEGGDEEEEGGGDEERKLERSCRLEGEEQRRINTRGGKSGDAATSFTSCVLTILQSPISDQDILCSVETQFIKGMRRYYGLKSFQEIAQINLASNVKSQLFGWIDICFWNDKINIPHYSDGLDGAGTFLLNKCRDSFFDFFSLNTQKLVKTNKSDFQHLFSSLRYKFSANDHDQIHNSGILEIILREYYKELNLSGSNCDDPLTYFLKDGQESIMHMTTNYLEFIMNSCYCALSTNEQKKIKASSSDSFLKKLKTAHSSINHKATKSLLLKGFTTMFTILKSSKYHYREPLDLSSSLRVIKLLHILEKYTLLGRTNSFVALIILDIMNMENLNYCLSFYFKQNAKIQLIILRILQNLLCLGFDHKLLEKSLLVLSHNRELKQEVRVDTKVGLEGSKFLECMYTKLLIFKSKAKLHEGKKNAYGLDVSHGIVSLFKSILTSDRRTYYRYILEKEIEMFADGIHSYSIFDFDILISLCEGGDYASLHPGASIRNAQGTQSSIVGFVNEIGEIFETPSDEESLCLSDIKVLPYPTKEHQMLLCISNSSSKFHLIDPLKETLQCDACSGLPNPIEVLLKEIIPTLISSHDDNDFLMMHKQCAILKILVHMNNKAEDIEPRCQDLQGKDSMHSSCFKFQKLNLDHKMILQLTAYFIKTYERVNPHPNIELMISGLREYSEIEPCSLLDRVNQRTKSNICDTAKSDVSAQIREEDYTSLDLPYAFGISSYFTDFWLSLSKDLHKNNKEKESSAQKQECFQKIEESRQISSFSGHSKSCLNSSDTENNILSIIANQSPEGSTSCMMHKRYISLLRLFYKTLSYSVTEILLKNVNHSRLLAYIISEGSQEDLVQFLVVRANEAVEQSRINNDFPMFDFLQLFKVTIKSLTTAQDFITIDSLLKVNIIEKNAQIITKLHFLDQNGITWYNRILEKESNAFSVEILPELIEILLHKACERIFDDETNLGLIELFLEFIDLFSKEDELVGKLTYTVLKLIYPSTQKATRQINKKTIKKLLNMDSIHEMIDRISKKVERGYDKLENKDKAYAEILKFIKMIDDRYPFIDSSYYYTGACLSFLKDIQILSEHKSFEMQYYSQYIDYLIKNGIIKQKTIDLDVNEKSQKITFPGEKALSVSIQRYPSAISLKGVDFFKDRECTELLTRSDCSRPLNESSSYLINSDTFYCGIEPSQRTVMYFGVRKSVKDNVDLDSEGEDENSVDQYYNAEVTDFPVCIQGLEKNVKDVKQSGGHTLILMGNGSLYKTKNPPGAESYLGEQVILSTSRYLAKEVKIKGKTHGVLTRLGEFLCYDLTSPNVYNDQLKIRDKYLQKPNGNEEEIFHWDVGANYLIYTTRKGRCYVVTDEGISLVETQVVVDSSYREVIFEQGVIPMKPFGCCYCGPDGSRVCFMLVNNNGSKELWSAGGGKNYILAQSPEITWSLQFSSLDYDCQDIKIRDASVYLDWGIAISEDGYIYGWGNNTHKALGNHEEDTFYKLIKLEQFENYFIHEVKCGSSMALIKASPRDNPEKIQILATGLIKGVDKSDISIKGVLNLKFCEDKRIESFDLVDDTCFIIAEEDKNKSIYNSPSIHHGYTCEITEKSPIVGLMIFFKKNDCWVYLSKEGYSLIDDKRDFIPDICYATNHYIENISEIKWPDIDLKDCLEATDVHDPYPVYIPCNSYVNKDLVISENAVMRDKIKKFSLLYRLKTRLKPNKTLPAFDFRKIFKDYDRNHLQIKVWPEYSHNIDKEAIELHVKYYRSKEIARSKFTPELDEELKHAVDKLYLPHADDESYPKNAKYEDLELRSEELCSISEEEVNTRRELFVNYGNALEKLSNAALSESLIERLDPQIRDLTISRTISVAKEQTLEWTKHWLLHKCVAQKQRSFNSIRISLNRRQIQERKDANEVDDKGEWTIFGRIRQDIQMHQYKPLMANSDRSLWKVIFQGEHSEDAGGPYRVSIDNMLDEIHSSVLPLLIPTPNNSNDHGSGRDLWTINPSAKQDHHSKMYEFMGALMGMSLRSGQPMDFRLPSIFWKQLKPGEAITMEDLLNFDAYTYQALKNIQKNRTEMTKQEFENQNELTWATQTSDGETVLLCQDGESKKVPYEYVSKYCQAVLKARTEEANTQIYHIRKGFNRIMDLNSLNFLKCSDIEAMIRGSLEISIEDLKSCVRYNSCDSENETIQRFWRVFATFTSVERSKFLRFVWGRSNLPSPSKLRGISFHIELSTRDCDPDTLLPTSQTCFFRLILPKYTSDAICSEKLKFCINHCEDIDLDHIGEDEHVYSDEEFDLSEY</sequence>
<proteinExistence type="predicted"/>
<evidence type="ECO:0000259" key="4">
    <source>
        <dbReference type="PROSITE" id="PS50237"/>
    </source>
</evidence>
<dbReference type="InterPro" id="IPR000569">
    <property type="entry name" value="HECT_dom"/>
</dbReference>
<accession>A0AAD2D699</accession>
<dbReference type="EMBL" id="CAMPGE010023240">
    <property type="protein sequence ID" value="CAI2381203.1"/>
    <property type="molecule type" value="Genomic_DNA"/>
</dbReference>
<keyword evidence="1 2" id="KW-0833">Ubl conjugation pathway</keyword>
<evidence type="ECO:0000256" key="2">
    <source>
        <dbReference type="PROSITE-ProRule" id="PRU00104"/>
    </source>
</evidence>
<gene>
    <name evidence="5" type="ORF">ECRASSUSDP1_LOCUS22650</name>
</gene>
<dbReference type="InterPro" id="IPR035983">
    <property type="entry name" value="Hect_E3_ubiquitin_ligase"/>
</dbReference>
<dbReference type="PANTHER" id="PTHR46654:SF1">
    <property type="entry name" value="E3 UBIQUITIN-PROTEIN LIGASE HECTD3"/>
    <property type="match status" value="1"/>
</dbReference>
<dbReference type="GO" id="GO:0004842">
    <property type="term" value="F:ubiquitin-protein transferase activity"/>
    <property type="evidence" value="ECO:0007669"/>
    <property type="project" value="InterPro"/>
</dbReference>
<dbReference type="Gene3D" id="3.30.2160.10">
    <property type="entry name" value="Hect, E3 ligase catalytic domain"/>
    <property type="match status" value="1"/>
</dbReference>
<keyword evidence="6" id="KW-1185">Reference proteome</keyword>
<dbReference type="Gene3D" id="2.130.10.30">
    <property type="entry name" value="Regulator of chromosome condensation 1/beta-lactamase-inhibitor protein II"/>
    <property type="match status" value="1"/>
</dbReference>
<dbReference type="SUPFAM" id="SSF50985">
    <property type="entry name" value="RCC1/BLIP-II"/>
    <property type="match status" value="1"/>
</dbReference>
<organism evidence="5 6">
    <name type="scientific">Euplotes crassus</name>
    <dbReference type="NCBI Taxonomy" id="5936"/>
    <lineage>
        <taxon>Eukaryota</taxon>
        <taxon>Sar</taxon>
        <taxon>Alveolata</taxon>
        <taxon>Ciliophora</taxon>
        <taxon>Intramacronucleata</taxon>
        <taxon>Spirotrichea</taxon>
        <taxon>Hypotrichia</taxon>
        <taxon>Euplotida</taxon>
        <taxon>Euplotidae</taxon>
        <taxon>Moneuplotes</taxon>
    </lineage>
</organism>
<name>A0AAD2D699_EUPCR</name>
<dbReference type="Proteomes" id="UP001295684">
    <property type="component" value="Unassembled WGS sequence"/>
</dbReference>
<evidence type="ECO:0000313" key="6">
    <source>
        <dbReference type="Proteomes" id="UP001295684"/>
    </source>
</evidence>
<evidence type="ECO:0000313" key="5">
    <source>
        <dbReference type="EMBL" id="CAI2381203.1"/>
    </source>
</evidence>